<evidence type="ECO:0000313" key="4">
    <source>
        <dbReference type="Proteomes" id="UP000310168"/>
    </source>
</evidence>
<dbReference type="InterPro" id="IPR036111">
    <property type="entry name" value="Mal/L-sulfo/L-lacto_DH-like_sf"/>
</dbReference>
<accession>A0ABY2TQD9</accession>
<dbReference type="Pfam" id="PF02615">
    <property type="entry name" value="Ldh_2"/>
    <property type="match status" value="1"/>
</dbReference>
<sequence>MKGLFMSDVIISISQLKKLIRDKLCEFNMKPEDADVVSDVLSYADAIGVRSHGSIRVQHYCERIKAGGINLNANPTFNFSKKNSVLIDANGGMGHCIMKFAMDKSIEVAKNNSMVMVLIKNISHCGALSYYAKMALNNKLISMILVNTDKCVVPFGGAEAYFGTNPICYGFPGKEKNILIDMATSEVALGKVLAARESNTKIPSSWGVDENGVPTTDPYKVMYLSPMAAHKGTALASMVEGFTGLFTGAFGKRVNPMYDKLEQYRNIGTFILLIDPDIFGNGEEYLSNTDMMINDIKSIKKSPLVDDIYYSGEIEANKYEDSLKNGICIYENVYKFLINSKGETK</sequence>
<evidence type="ECO:0000256" key="2">
    <source>
        <dbReference type="ARBA" id="ARBA00023002"/>
    </source>
</evidence>
<name>A0ABY2TQD9_9SPIR</name>
<comment type="similarity">
    <text evidence="1">Belongs to the LDH2/MDH2 oxidoreductase family.</text>
</comment>
<dbReference type="PANTHER" id="PTHR11091">
    <property type="entry name" value="OXIDOREDUCTASE-RELATED"/>
    <property type="match status" value="1"/>
</dbReference>
<dbReference type="Gene3D" id="1.10.1530.10">
    <property type="match status" value="1"/>
</dbReference>
<keyword evidence="2" id="KW-0560">Oxidoreductase</keyword>
<comment type="caution">
    <text evidence="3">The sequence shown here is derived from an EMBL/GenBank/DDBJ whole genome shotgun (WGS) entry which is preliminary data.</text>
</comment>
<organism evidence="3 4">
    <name type="scientific">Brachyspira catarrhinii</name>
    <dbReference type="NCBI Taxonomy" id="2528966"/>
    <lineage>
        <taxon>Bacteria</taxon>
        <taxon>Pseudomonadati</taxon>
        <taxon>Spirochaetota</taxon>
        <taxon>Spirochaetia</taxon>
        <taxon>Brachyspirales</taxon>
        <taxon>Brachyspiraceae</taxon>
        <taxon>Brachyspira</taxon>
    </lineage>
</organism>
<gene>
    <name evidence="3" type="ORF">EZH24_07645</name>
</gene>
<proteinExistence type="inferred from homology"/>
<dbReference type="Gene3D" id="3.30.1370.60">
    <property type="entry name" value="Hypothetical oxidoreductase yiak, domain 2"/>
    <property type="match status" value="1"/>
</dbReference>
<dbReference type="Proteomes" id="UP000310168">
    <property type="component" value="Unassembled WGS sequence"/>
</dbReference>
<keyword evidence="4" id="KW-1185">Reference proteome</keyword>
<dbReference type="PANTHER" id="PTHR11091:SF0">
    <property type="entry name" value="MALATE DEHYDROGENASE"/>
    <property type="match status" value="1"/>
</dbReference>
<dbReference type="InterPro" id="IPR043144">
    <property type="entry name" value="Mal/L-sulf/L-lact_DH-like_ah"/>
</dbReference>
<dbReference type="EMBL" id="SJDU01000188">
    <property type="protein sequence ID" value="TKZ34551.1"/>
    <property type="molecule type" value="Genomic_DNA"/>
</dbReference>
<protein>
    <submittedName>
        <fullName evidence="3">Ldh family oxidoreductase</fullName>
    </submittedName>
</protein>
<dbReference type="InterPro" id="IPR003767">
    <property type="entry name" value="Malate/L-lactate_DH-like"/>
</dbReference>
<dbReference type="SUPFAM" id="SSF89733">
    <property type="entry name" value="L-sulfolactate dehydrogenase-like"/>
    <property type="match status" value="1"/>
</dbReference>
<evidence type="ECO:0000313" key="3">
    <source>
        <dbReference type="EMBL" id="TKZ34551.1"/>
    </source>
</evidence>
<evidence type="ECO:0000256" key="1">
    <source>
        <dbReference type="ARBA" id="ARBA00006056"/>
    </source>
</evidence>
<reference evidence="3 4" key="1">
    <citation type="journal article" date="2019" name="Anaerobe">
        <title>Brachyspira catarrhinii sp. nov., an anaerobic intestinal spirochaete isolated from vervet monkeys may have been misidentified as Brachyspira aalborgi in previous studies.</title>
        <authorList>
            <person name="Phillips N.D."/>
            <person name="La T."/>
            <person name="Hampson D.J."/>
        </authorList>
    </citation>
    <scope>NUCLEOTIDE SEQUENCE [LARGE SCALE GENOMIC DNA]</scope>
    <source>
        <strain evidence="3 4">Z12</strain>
    </source>
</reference>
<dbReference type="InterPro" id="IPR043143">
    <property type="entry name" value="Mal/L-sulf/L-lact_DH-like_NADP"/>
</dbReference>